<dbReference type="GO" id="GO:0140359">
    <property type="term" value="F:ABC-type transporter activity"/>
    <property type="evidence" value="ECO:0007669"/>
    <property type="project" value="InterPro"/>
</dbReference>
<feature type="transmembrane region" description="Helical" evidence="1">
    <location>
        <begin position="20"/>
        <end position="37"/>
    </location>
</feature>
<keyword evidence="1" id="KW-0812">Transmembrane</keyword>
<dbReference type="GO" id="GO:0005886">
    <property type="term" value="C:plasma membrane"/>
    <property type="evidence" value="ECO:0007669"/>
    <property type="project" value="UniProtKB-SubCell"/>
</dbReference>
<name>A0A1H1UWM9_9MICO</name>
<evidence type="ECO:0000313" key="2">
    <source>
        <dbReference type="EMBL" id="SDS76978.1"/>
    </source>
</evidence>
<dbReference type="Proteomes" id="UP000182126">
    <property type="component" value="Chromosome I"/>
</dbReference>
<feature type="transmembrane region" description="Helical" evidence="1">
    <location>
        <begin position="242"/>
        <end position="259"/>
    </location>
</feature>
<gene>
    <name evidence="2" type="ORF">SAMN04489809_2635</name>
</gene>
<proteinExistence type="predicted"/>
<dbReference type="AlphaFoldDB" id="A0A1H1UWM9"/>
<protein>
    <submittedName>
        <fullName evidence="2">ABC-2 type transport system permease protein</fullName>
    </submittedName>
</protein>
<keyword evidence="1" id="KW-0472">Membrane</keyword>
<feature type="transmembrane region" description="Helical" evidence="1">
    <location>
        <begin position="189"/>
        <end position="208"/>
    </location>
</feature>
<evidence type="ECO:0000256" key="1">
    <source>
        <dbReference type="SAM" id="Phobius"/>
    </source>
</evidence>
<feature type="transmembrane region" description="Helical" evidence="1">
    <location>
        <begin position="164"/>
        <end position="184"/>
    </location>
</feature>
<feature type="transmembrane region" description="Helical" evidence="1">
    <location>
        <begin position="77"/>
        <end position="99"/>
    </location>
</feature>
<dbReference type="EMBL" id="LT629770">
    <property type="protein sequence ID" value="SDS76978.1"/>
    <property type="molecule type" value="Genomic_DNA"/>
</dbReference>
<accession>A0A1H1UWM9</accession>
<keyword evidence="1" id="KW-1133">Transmembrane helix</keyword>
<dbReference type="RefSeq" id="WP_060921372.1">
    <property type="nucleotide sequence ID" value="NZ_LT629770.1"/>
</dbReference>
<evidence type="ECO:0000313" key="3">
    <source>
        <dbReference type="Proteomes" id="UP000182126"/>
    </source>
</evidence>
<dbReference type="GeneID" id="36300620"/>
<sequence length="266" mass="27803">MRDALPLFRRALRESWRGTLSWTIGVAAVLFLYLPLFPSIGGNGQMQQIIDSLPPELVGALGYDQIGTGAGYAQGTFYGLIGFLLLTIAGASWGAGAIAGAEASGRLELDLAHGVGRVRYAIESAAAILARLAWLGVFAGAVVALLNDPAQLDIDPIRIIDTTVVFVGVTMLSGSAPLLLGALFGRPSWAVVAGAGIAVVGYAFNAIANQVEDAEWLRAISPYSWAFHQAPLVEGFDPGGAVALWAVNVAFVAGSAWALRRRDVIG</sequence>
<feature type="transmembrane region" description="Helical" evidence="1">
    <location>
        <begin position="120"/>
        <end position="144"/>
    </location>
</feature>
<organism evidence="2 3">
    <name type="scientific">Microbacterium paraoxydans</name>
    <dbReference type="NCBI Taxonomy" id="199592"/>
    <lineage>
        <taxon>Bacteria</taxon>
        <taxon>Bacillati</taxon>
        <taxon>Actinomycetota</taxon>
        <taxon>Actinomycetes</taxon>
        <taxon>Micrococcales</taxon>
        <taxon>Microbacteriaceae</taxon>
        <taxon>Microbacterium</taxon>
    </lineage>
</organism>
<reference evidence="2 3" key="1">
    <citation type="submission" date="2016-10" db="EMBL/GenBank/DDBJ databases">
        <authorList>
            <person name="de Groot N.N."/>
        </authorList>
    </citation>
    <scope>NUCLEOTIDE SEQUENCE [LARGE SCALE GENOMIC DNA]</scope>
    <source>
        <strain evidence="2 3">DSM 15019</strain>
    </source>
</reference>